<feature type="compositionally biased region" description="Polar residues" evidence="1">
    <location>
        <begin position="103"/>
        <end position="113"/>
    </location>
</feature>
<keyword evidence="2" id="KW-0812">Transmembrane</keyword>
<dbReference type="AlphaFoldDB" id="A0A9W7L115"/>
<feature type="compositionally biased region" description="Low complexity" evidence="1">
    <location>
        <begin position="41"/>
        <end position="50"/>
    </location>
</feature>
<keyword evidence="4" id="KW-1185">Reference proteome</keyword>
<gene>
    <name evidence="3" type="ORF">TrCOL_g1109</name>
</gene>
<feature type="transmembrane region" description="Helical" evidence="2">
    <location>
        <begin position="6"/>
        <end position="29"/>
    </location>
</feature>
<dbReference type="OrthoDB" id="10607476at2759"/>
<keyword evidence="2" id="KW-0472">Membrane</keyword>
<proteinExistence type="predicted"/>
<evidence type="ECO:0000256" key="2">
    <source>
        <dbReference type="SAM" id="Phobius"/>
    </source>
</evidence>
<dbReference type="EMBL" id="BRYA01000516">
    <property type="protein sequence ID" value="GMI20592.1"/>
    <property type="molecule type" value="Genomic_DNA"/>
</dbReference>
<evidence type="ECO:0000313" key="4">
    <source>
        <dbReference type="Proteomes" id="UP001165065"/>
    </source>
</evidence>
<comment type="caution">
    <text evidence="3">The sequence shown here is derived from an EMBL/GenBank/DDBJ whole genome shotgun (WGS) entry which is preliminary data.</text>
</comment>
<keyword evidence="2" id="KW-1133">Transmembrane helix</keyword>
<evidence type="ECO:0000256" key="1">
    <source>
        <dbReference type="SAM" id="MobiDB-lite"/>
    </source>
</evidence>
<name>A0A9W7L115_9STRA</name>
<reference evidence="4" key="1">
    <citation type="journal article" date="2023" name="Commun. Biol.">
        <title>Genome analysis of Parmales, the sister group of diatoms, reveals the evolutionary specialization of diatoms from phago-mixotrophs to photoautotrophs.</title>
        <authorList>
            <person name="Ban H."/>
            <person name="Sato S."/>
            <person name="Yoshikawa S."/>
            <person name="Yamada K."/>
            <person name="Nakamura Y."/>
            <person name="Ichinomiya M."/>
            <person name="Sato N."/>
            <person name="Blanc-Mathieu R."/>
            <person name="Endo H."/>
            <person name="Kuwata A."/>
            <person name="Ogata H."/>
        </authorList>
    </citation>
    <scope>NUCLEOTIDE SEQUENCE [LARGE SCALE GENOMIC DNA]</scope>
</reference>
<sequence length="189" mass="20222">MEDSAALPSGIALGAGLVAIVVTTTLFCMKANEKPVESKYVKSPKSPKSPLSKKAKMKQKKQKHAAVKQTSPVNRENGEEKTIVLPSVSFDSDDESDDEKKSTTPQHESTSRAPENKPGKKKKKKKKKQGPKGGSDVDVSDSGTDSEMIQGGADNDGWETVKPKQRKKNEATTNGGIKQGLDAIEGATE</sequence>
<feature type="compositionally biased region" description="Basic residues" evidence="1">
    <location>
        <begin position="119"/>
        <end position="130"/>
    </location>
</feature>
<feature type="compositionally biased region" description="Low complexity" evidence="1">
    <location>
        <begin position="134"/>
        <end position="146"/>
    </location>
</feature>
<dbReference type="Proteomes" id="UP001165065">
    <property type="component" value="Unassembled WGS sequence"/>
</dbReference>
<protein>
    <submittedName>
        <fullName evidence="3">Uncharacterized protein</fullName>
    </submittedName>
</protein>
<evidence type="ECO:0000313" key="3">
    <source>
        <dbReference type="EMBL" id="GMI20592.1"/>
    </source>
</evidence>
<feature type="compositionally biased region" description="Basic residues" evidence="1">
    <location>
        <begin position="51"/>
        <end position="66"/>
    </location>
</feature>
<feature type="region of interest" description="Disordered" evidence="1">
    <location>
        <begin position="33"/>
        <end position="189"/>
    </location>
</feature>
<accession>A0A9W7L115</accession>
<organism evidence="3 4">
    <name type="scientific">Triparma columacea</name>
    <dbReference type="NCBI Taxonomy" id="722753"/>
    <lineage>
        <taxon>Eukaryota</taxon>
        <taxon>Sar</taxon>
        <taxon>Stramenopiles</taxon>
        <taxon>Ochrophyta</taxon>
        <taxon>Bolidophyceae</taxon>
        <taxon>Parmales</taxon>
        <taxon>Triparmaceae</taxon>
        <taxon>Triparma</taxon>
    </lineage>
</organism>